<sequence length="144" mass="14786">MKAAVVLSFVVAAVAGAIDARDGRCGGDNCARQVTGTRDGLTPVSSRKADCSNFMKTTVVPDATTVTVTVTVDPDEPAKTKRAVEYRAATEAPTAVPAYASSCNEAGKYSSACSCWGITAVLTTAPVPTKTATVTVTADFCEDL</sequence>
<accession>A0AAJ0CTJ5</accession>
<keyword evidence="1" id="KW-0732">Signal</keyword>
<evidence type="ECO:0000313" key="3">
    <source>
        <dbReference type="Proteomes" id="UP001251528"/>
    </source>
</evidence>
<comment type="caution">
    <text evidence="2">The sequence shown here is derived from an EMBL/GenBank/DDBJ whole genome shotgun (WGS) entry which is preliminary data.</text>
</comment>
<organism evidence="2 3">
    <name type="scientific">Conoideocrella luteorostrata</name>
    <dbReference type="NCBI Taxonomy" id="1105319"/>
    <lineage>
        <taxon>Eukaryota</taxon>
        <taxon>Fungi</taxon>
        <taxon>Dikarya</taxon>
        <taxon>Ascomycota</taxon>
        <taxon>Pezizomycotina</taxon>
        <taxon>Sordariomycetes</taxon>
        <taxon>Hypocreomycetidae</taxon>
        <taxon>Hypocreales</taxon>
        <taxon>Clavicipitaceae</taxon>
        <taxon>Conoideocrella</taxon>
    </lineage>
</organism>
<feature type="chain" id="PRO_5042570072" evidence="1">
    <location>
        <begin position="21"/>
        <end position="144"/>
    </location>
</feature>
<dbReference type="EMBL" id="JASWJB010000042">
    <property type="protein sequence ID" value="KAK2606314.1"/>
    <property type="molecule type" value="Genomic_DNA"/>
</dbReference>
<gene>
    <name evidence="2" type="ORF">QQS21_003245</name>
</gene>
<name>A0AAJ0CTJ5_9HYPO</name>
<dbReference type="AlphaFoldDB" id="A0AAJ0CTJ5"/>
<reference evidence="2" key="1">
    <citation type="submission" date="2023-06" db="EMBL/GenBank/DDBJ databases">
        <title>Conoideocrella luteorostrata (Hypocreales: Clavicipitaceae), a potential biocontrol fungus for elongate hemlock scale in United States Christmas tree production areas.</title>
        <authorList>
            <person name="Barrett H."/>
            <person name="Lovett B."/>
            <person name="Macias A.M."/>
            <person name="Stajich J.E."/>
            <person name="Kasson M.T."/>
        </authorList>
    </citation>
    <scope>NUCLEOTIDE SEQUENCE</scope>
    <source>
        <strain evidence="2">ARSEF 14590</strain>
    </source>
</reference>
<protein>
    <submittedName>
        <fullName evidence="2">Uncharacterized protein</fullName>
    </submittedName>
</protein>
<proteinExistence type="predicted"/>
<dbReference type="Proteomes" id="UP001251528">
    <property type="component" value="Unassembled WGS sequence"/>
</dbReference>
<keyword evidence="3" id="KW-1185">Reference proteome</keyword>
<evidence type="ECO:0000256" key="1">
    <source>
        <dbReference type="SAM" id="SignalP"/>
    </source>
</evidence>
<evidence type="ECO:0000313" key="2">
    <source>
        <dbReference type="EMBL" id="KAK2606314.1"/>
    </source>
</evidence>
<feature type="signal peptide" evidence="1">
    <location>
        <begin position="1"/>
        <end position="20"/>
    </location>
</feature>